<proteinExistence type="predicted"/>
<protein>
    <submittedName>
        <fullName evidence="2">Uncharacterized protein</fullName>
    </submittedName>
</protein>
<keyword evidence="3" id="KW-1185">Reference proteome</keyword>
<accession>A0A8K0NKI8</accession>
<dbReference type="AlphaFoldDB" id="A0A8K0NKI8"/>
<evidence type="ECO:0000256" key="1">
    <source>
        <dbReference type="SAM" id="MobiDB-lite"/>
    </source>
</evidence>
<reference evidence="2" key="1">
    <citation type="journal article" date="2020" name="bioRxiv">
        <title>Whole genome comparisons of ergot fungi reveals the divergence and evolution of species within the genus Claviceps are the result of varying mechanisms driving genome evolution and host range expansion.</title>
        <authorList>
            <person name="Wyka S.A."/>
            <person name="Mondo S.J."/>
            <person name="Liu M."/>
            <person name="Dettman J."/>
            <person name="Nalam V."/>
            <person name="Broders K.D."/>
        </authorList>
    </citation>
    <scope>NUCLEOTIDE SEQUENCE</scope>
    <source>
        <strain evidence="2">CCC 489</strain>
    </source>
</reference>
<dbReference type="OrthoDB" id="4207421at2759"/>
<feature type="region of interest" description="Disordered" evidence="1">
    <location>
        <begin position="166"/>
        <end position="212"/>
    </location>
</feature>
<feature type="region of interest" description="Disordered" evidence="1">
    <location>
        <begin position="360"/>
        <end position="393"/>
    </location>
</feature>
<evidence type="ECO:0000313" key="2">
    <source>
        <dbReference type="EMBL" id="KAG5928562.1"/>
    </source>
</evidence>
<organism evidence="2 3">
    <name type="scientific">Claviceps africana</name>
    <dbReference type="NCBI Taxonomy" id="83212"/>
    <lineage>
        <taxon>Eukaryota</taxon>
        <taxon>Fungi</taxon>
        <taxon>Dikarya</taxon>
        <taxon>Ascomycota</taxon>
        <taxon>Pezizomycotina</taxon>
        <taxon>Sordariomycetes</taxon>
        <taxon>Hypocreomycetidae</taxon>
        <taxon>Hypocreales</taxon>
        <taxon>Clavicipitaceae</taxon>
        <taxon>Claviceps</taxon>
    </lineage>
</organism>
<dbReference type="EMBL" id="SRPY01000110">
    <property type="protein sequence ID" value="KAG5928562.1"/>
    <property type="molecule type" value="Genomic_DNA"/>
</dbReference>
<gene>
    <name evidence="2" type="ORF">E4U42_000432</name>
</gene>
<feature type="region of interest" description="Disordered" evidence="1">
    <location>
        <begin position="295"/>
        <end position="328"/>
    </location>
</feature>
<sequence>MHPVMVVRTSQITRDPEILAARRSSMAESRSSEAATHATRRYTTNSMHLGDTVDKLRLLDSSVYGPEEDLALSEKSNVAVSVPFTAVRGKFVGQRTSSANALSKHGFPATSEEIYHKVVQMVAATDALKPTTPVRRATDSRESAQAPQSRGLAKILGRICSKSASPESEVFKKRSKPRNGEKDALLTRSASQPDWARPAVSSTEIRLNEDQNLERDKVQQMMGVHSICRPVNPTRMRGHSCNGQFVTESMPEGGQQGLAQPTQAHRHGSRHASWSSANPFDSEEDFECDLDQGILHASPAGSSTPRIRIHRSSDPSPSNSSIQDLSGGSLGQVNVAKVVRIGTRDRMNEATIRQVTFQTAPLDSRPSSWGEGLRPGEETGNAKKHPSPSKRDLEELERAFRQYELPATAYQDGDDADELAAASPTVLFARKRS</sequence>
<name>A0A8K0NKI8_9HYPO</name>
<evidence type="ECO:0000313" key="3">
    <source>
        <dbReference type="Proteomes" id="UP000811619"/>
    </source>
</evidence>
<dbReference type="Proteomes" id="UP000811619">
    <property type="component" value="Unassembled WGS sequence"/>
</dbReference>
<feature type="region of interest" description="Disordered" evidence="1">
    <location>
        <begin position="245"/>
        <end position="283"/>
    </location>
</feature>
<comment type="caution">
    <text evidence="2">The sequence shown here is derived from an EMBL/GenBank/DDBJ whole genome shotgun (WGS) entry which is preliminary data.</text>
</comment>